<reference evidence="3" key="1">
    <citation type="submission" date="2015-02" db="EMBL/GenBank/DDBJ databases">
        <title>Draft genome sequence for camelpox virus strain 0408151v.</title>
        <authorList>
            <person name="Knight B.M."/>
            <person name="Bortzner J."/>
            <person name="Roberts D."/>
            <person name="Lin D."/>
            <person name="Hari K."/>
            <person name="Winegar R.A."/>
        </authorList>
    </citation>
    <scope>NUCLEOTIDE SEQUENCE [LARGE SCALE GENOMIC DNA]</scope>
</reference>
<dbReference type="Proteomes" id="UP000157591">
    <property type="component" value="Segment"/>
</dbReference>
<reference evidence="1" key="2">
    <citation type="submission" date="2015-02" db="EMBL/GenBank/DDBJ databases">
        <authorList>
            <person name="Chooi Y.-H."/>
        </authorList>
    </citation>
    <scope>NUCLEOTIDE SEQUENCE</scope>
    <source>
        <strain evidence="1">0408151v</strain>
    </source>
</reference>
<organism evidence="1 3">
    <name type="scientific">Camelpox virus</name>
    <dbReference type="NCBI Taxonomy" id="28873"/>
    <lineage>
        <taxon>Viruses</taxon>
        <taxon>Varidnaviria</taxon>
        <taxon>Bamfordvirae</taxon>
        <taxon>Nucleocytoviricota</taxon>
        <taxon>Pokkesviricetes</taxon>
        <taxon>Chitovirales</taxon>
        <taxon>Poxviridae</taxon>
        <taxon>Chordopoxvirinae</taxon>
        <taxon>Orthopoxvirus</taxon>
        <taxon>Orthopoxvirus camelpox</taxon>
    </lineage>
</organism>
<proteinExistence type="predicted"/>
<reference evidence="2 4" key="3">
    <citation type="submission" date="2019-05" db="EMBL/GenBank/DDBJ databases">
        <title>The genome sequence of the first Camelpox virus case diagnosed in Israel.</title>
        <authorList>
            <person name="Israeli O."/>
            <person name="Cohen-Gihon I."/>
            <person name="Shifman O."/>
            <person name="Paran N."/>
            <person name="Melamed S."/>
            <person name="Laskar-Levy O."/>
            <person name="Zvi A."/>
            <person name="Beth-Din A."/>
        </authorList>
    </citation>
    <scope>NUCLEOTIDE SEQUENCE [LARGE SCALE GENOMIC DNA]</scope>
    <source>
        <strain evidence="2 4">Negev2016</strain>
    </source>
</reference>
<name>A0A0K1LDL1_9POXV</name>
<evidence type="ECO:0000313" key="4">
    <source>
        <dbReference type="Proteomes" id="UP000317975"/>
    </source>
</evidence>
<dbReference type="EMBL" id="MK910851">
    <property type="protein sequence ID" value="QCW07414.1"/>
    <property type="molecule type" value="Genomic_DNA"/>
</dbReference>
<sequence length="29" mass="3510">MKINTKVPEGCVKLKARNNHKLFHYRDIR</sequence>
<accession>A0A0K1LDL1</accession>
<protein>
    <submittedName>
        <fullName evidence="1">Uncharacterized protein</fullName>
    </submittedName>
</protein>
<dbReference type="EMBL" id="KP768318">
    <property type="protein sequence ID" value="AKU40469.1"/>
    <property type="molecule type" value="Genomic_DNA"/>
</dbReference>
<dbReference type="Proteomes" id="UP000317975">
    <property type="component" value="Segment"/>
</dbReference>
<evidence type="ECO:0000313" key="3">
    <source>
        <dbReference type="Proteomes" id="UP000157591"/>
    </source>
</evidence>
<gene>
    <name evidence="2" type="ORF">FGHELIBC_00113</name>
    <name evidence="1" type="ORF">TT95_00111</name>
</gene>
<evidence type="ECO:0000313" key="2">
    <source>
        <dbReference type="EMBL" id="QCW07414.1"/>
    </source>
</evidence>
<evidence type="ECO:0000313" key="1">
    <source>
        <dbReference type="EMBL" id="AKU40469.1"/>
    </source>
</evidence>